<evidence type="ECO:0000256" key="1">
    <source>
        <dbReference type="ARBA" id="ARBA00006754"/>
    </source>
</evidence>
<accession>A0A239C0Q9</accession>
<comment type="similarity">
    <text evidence="1">Belongs to the CdaR family.</text>
</comment>
<dbReference type="InterPro" id="IPR051448">
    <property type="entry name" value="CdaR-like_regulators"/>
</dbReference>
<reference evidence="6" key="1">
    <citation type="submission" date="2017-06" db="EMBL/GenBank/DDBJ databases">
        <authorList>
            <person name="Varghese N."/>
            <person name="Submissions S."/>
        </authorList>
    </citation>
    <scope>NUCLEOTIDE SEQUENCE [LARGE SCALE GENOMIC DNA]</scope>
    <source>
        <strain evidence="6">CIP 108523</strain>
    </source>
</reference>
<dbReference type="InterPro" id="IPR042070">
    <property type="entry name" value="PucR_C-HTH_sf"/>
</dbReference>
<evidence type="ECO:0000259" key="3">
    <source>
        <dbReference type="Pfam" id="PF13556"/>
    </source>
</evidence>
<dbReference type="AlphaFoldDB" id="A0A239C0Q9"/>
<feature type="domain" description="Purine catabolism PurC-like" evidence="2">
    <location>
        <begin position="7"/>
        <end position="127"/>
    </location>
</feature>
<organism evidence="5 6">
    <name type="scientific">Pseudomonas segetis</name>
    <dbReference type="NCBI Taxonomy" id="298908"/>
    <lineage>
        <taxon>Bacteria</taxon>
        <taxon>Pseudomonadati</taxon>
        <taxon>Pseudomonadota</taxon>
        <taxon>Gammaproteobacteria</taxon>
        <taxon>Pseudomonadales</taxon>
        <taxon>Pseudomonadaceae</taxon>
        <taxon>Pseudomonas</taxon>
    </lineage>
</organism>
<keyword evidence="6" id="KW-1185">Reference proteome</keyword>
<dbReference type="Pfam" id="PF17853">
    <property type="entry name" value="GGDEF_2"/>
    <property type="match status" value="1"/>
</dbReference>
<gene>
    <name evidence="5" type="ORF">SAMN05216255_1435</name>
</gene>
<protein>
    <submittedName>
        <fullName evidence="5">PucR C-terminal helix-turn-helix domain-containing protein</fullName>
    </submittedName>
</protein>
<evidence type="ECO:0000313" key="6">
    <source>
        <dbReference type="Proteomes" id="UP000242915"/>
    </source>
</evidence>
<dbReference type="Pfam" id="PF07905">
    <property type="entry name" value="PucR"/>
    <property type="match status" value="1"/>
</dbReference>
<feature type="domain" description="PucR C-terminal helix-turn-helix" evidence="3">
    <location>
        <begin position="343"/>
        <end position="401"/>
    </location>
</feature>
<dbReference type="RefSeq" id="WP_089359280.1">
    <property type="nucleotide sequence ID" value="NZ_FZOG01000002.1"/>
</dbReference>
<dbReference type="Gene3D" id="1.10.10.2840">
    <property type="entry name" value="PucR C-terminal helix-turn-helix domain"/>
    <property type="match status" value="1"/>
</dbReference>
<name>A0A239C0Q9_9PSED</name>
<dbReference type="Pfam" id="PF13556">
    <property type="entry name" value="HTH_30"/>
    <property type="match status" value="1"/>
</dbReference>
<dbReference type="Proteomes" id="UP000242915">
    <property type="component" value="Unassembled WGS sequence"/>
</dbReference>
<evidence type="ECO:0000259" key="2">
    <source>
        <dbReference type="Pfam" id="PF07905"/>
    </source>
</evidence>
<dbReference type="PANTHER" id="PTHR33744:SF15">
    <property type="entry name" value="CARBOHYDRATE DIACID REGULATOR"/>
    <property type="match status" value="1"/>
</dbReference>
<dbReference type="InterPro" id="IPR041522">
    <property type="entry name" value="CdaR_GGDEF"/>
</dbReference>
<feature type="domain" description="CdaR GGDEF-like" evidence="4">
    <location>
        <begin position="152"/>
        <end position="288"/>
    </location>
</feature>
<dbReference type="InterPro" id="IPR012914">
    <property type="entry name" value="PucR_dom"/>
</dbReference>
<dbReference type="EMBL" id="FZOG01000002">
    <property type="protein sequence ID" value="SNS13509.1"/>
    <property type="molecule type" value="Genomic_DNA"/>
</dbReference>
<dbReference type="InterPro" id="IPR025736">
    <property type="entry name" value="PucR_C-HTH_dom"/>
</dbReference>
<evidence type="ECO:0000259" key="4">
    <source>
        <dbReference type="Pfam" id="PF17853"/>
    </source>
</evidence>
<sequence>MSLTLADILALPGLESMRLRAGQAMHNNPVRWPYVAENSSIAEWIMGGELVFVTGINHPRDDEENLLLLVRQAQQRAAAGLVILTGPEYIKQIPQSVIDTAQQLGVPLIEQPYSLKMVVVTQAIGTALVQAQMLGRSRQHLLEQLLEGDVQSLDSLLQRAHSLGLPLTTARQVALLKLEGSERLIEAFGADQAESILQGSRERLQRALQQLLDTLGQALAPVCQGEHWIALLPAVARNDQQRNRQAMQELIEALNPELAPLRLYLGLSTEGHGPARFAHALHEARQALVAAQSFPERLGVCSFNELGAIELLGAIRDRSVLDQFVNKVLGPIISDDNRHEPVLMPTLEAWFHESGNLALAAQRLGVHRNTMSYRTQRIETLTGSSFSNPHDRLNISIALLIWRLSSSRPARSTA</sequence>
<proteinExistence type="inferred from homology"/>
<dbReference type="PANTHER" id="PTHR33744">
    <property type="entry name" value="CARBOHYDRATE DIACID REGULATOR"/>
    <property type="match status" value="1"/>
</dbReference>
<evidence type="ECO:0000313" key="5">
    <source>
        <dbReference type="EMBL" id="SNS13509.1"/>
    </source>
</evidence>